<organism evidence="5 6">
    <name type="scientific">Natronoflexus pectinivorans</name>
    <dbReference type="NCBI Taxonomy" id="682526"/>
    <lineage>
        <taxon>Bacteria</taxon>
        <taxon>Pseudomonadati</taxon>
        <taxon>Bacteroidota</taxon>
        <taxon>Bacteroidia</taxon>
        <taxon>Marinilabiliales</taxon>
        <taxon>Marinilabiliaceae</taxon>
        <taxon>Natronoflexus</taxon>
    </lineage>
</organism>
<dbReference type="InterPro" id="IPR036291">
    <property type="entry name" value="NAD(P)-bd_dom_sf"/>
</dbReference>
<keyword evidence="2" id="KW-0560">Oxidoreductase</keyword>
<sequence>MRTFGLIGYPLSHSFSQGYFTEKFKKEKIGARYLNFPIASISEFKGLLEQHPYLAGLNVTIPYKEQVIPYLDELDDEAGRIGAVNVIKISWNTNKPFLKGFNSDVTGFLDSLNPLIKPEHTKALILGTGGASKAVSHALLKAGILYRFVSRTPKAPAHVSYDSLTPEIISEYKIIINSSPIGMHPNTEDAPDIPYDSITKNHLVYDLIYNPETTLFMKKAAEKGAVVKNGLEMLHLQAEEAWRLWNMD</sequence>
<feature type="domain" description="Shikimate dehydrogenase substrate binding N-terminal" evidence="4">
    <location>
        <begin position="6"/>
        <end position="87"/>
    </location>
</feature>
<protein>
    <submittedName>
        <fullName evidence="5">Shikimate dehydrogenase</fullName>
    </submittedName>
</protein>
<gene>
    <name evidence="5" type="ORF">EV194_10356</name>
</gene>
<dbReference type="InterPro" id="IPR046346">
    <property type="entry name" value="Aminoacid_DH-like_N_sf"/>
</dbReference>
<dbReference type="SUPFAM" id="SSF53223">
    <property type="entry name" value="Aminoacid dehydrogenase-like, N-terminal domain"/>
    <property type="match status" value="1"/>
</dbReference>
<dbReference type="GO" id="GO:0009423">
    <property type="term" value="P:chorismate biosynthetic process"/>
    <property type="evidence" value="ECO:0007669"/>
    <property type="project" value="TreeGrafter"/>
</dbReference>
<dbReference type="PANTHER" id="PTHR21089">
    <property type="entry name" value="SHIKIMATE DEHYDROGENASE"/>
    <property type="match status" value="1"/>
</dbReference>
<dbReference type="PANTHER" id="PTHR21089:SF1">
    <property type="entry name" value="BIFUNCTIONAL 3-DEHYDROQUINATE DEHYDRATASE_SHIKIMATE DEHYDROGENASE, CHLOROPLASTIC"/>
    <property type="match status" value="1"/>
</dbReference>
<dbReference type="InterPro" id="IPR022893">
    <property type="entry name" value="Shikimate_DH_fam"/>
</dbReference>
<dbReference type="AlphaFoldDB" id="A0A4R2GN74"/>
<keyword evidence="6" id="KW-1185">Reference proteome</keyword>
<evidence type="ECO:0000256" key="1">
    <source>
        <dbReference type="ARBA" id="ARBA00004871"/>
    </source>
</evidence>
<dbReference type="Pfam" id="PF08501">
    <property type="entry name" value="Shikimate_dh_N"/>
    <property type="match status" value="1"/>
</dbReference>
<evidence type="ECO:0000313" key="6">
    <source>
        <dbReference type="Proteomes" id="UP000295221"/>
    </source>
</evidence>
<dbReference type="GO" id="GO:0050661">
    <property type="term" value="F:NADP binding"/>
    <property type="evidence" value="ECO:0007669"/>
    <property type="project" value="TreeGrafter"/>
</dbReference>
<keyword evidence="3" id="KW-0057">Aromatic amino acid biosynthesis</keyword>
<evidence type="ECO:0000256" key="2">
    <source>
        <dbReference type="ARBA" id="ARBA00023002"/>
    </source>
</evidence>
<dbReference type="GO" id="GO:0004764">
    <property type="term" value="F:shikimate 3-dehydrogenase (NADP+) activity"/>
    <property type="evidence" value="ECO:0007669"/>
    <property type="project" value="InterPro"/>
</dbReference>
<keyword evidence="3" id="KW-0028">Amino-acid biosynthesis</keyword>
<dbReference type="GO" id="GO:0005829">
    <property type="term" value="C:cytosol"/>
    <property type="evidence" value="ECO:0007669"/>
    <property type="project" value="TreeGrafter"/>
</dbReference>
<name>A0A4R2GN74_9BACT</name>
<dbReference type="Proteomes" id="UP000295221">
    <property type="component" value="Unassembled WGS sequence"/>
</dbReference>
<dbReference type="EMBL" id="SLWK01000003">
    <property type="protein sequence ID" value="TCO09145.1"/>
    <property type="molecule type" value="Genomic_DNA"/>
</dbReference>
<dbReference type="Gene3D" id="3.40.50.10860">
    <property type="entry name" value="Leucine Dehydrogenase, chain A, domain 1"/>
    <property type="match status" value="1"/>
</dbReference>
<comment type="caution">
    <text evidence="5">The sequence shown here is derived from an EMBL/GenBank/DDBJ whole genome shotgun (WGS) entry which is preliminary data.</text>
</comment>
<evidence type="ECO:0000256" key="3">
    <source>
        <dbReference type="ARBA" id="ARBA00023141"/>
    </source>
</evidence>
<reference evidence="5 6" key="1">
    <citation type="submission" date="2019-03" db="EMBL/GenBank/DDBJ databases">
        <title>Genomic Encyclopedia of Type Strains, Phase IV (KMG-IV): sequencing the most valuable type-strain genomes for metagenomic binning, comparative biology and taxonomic classification.</title>
        <authorList>
            <person name="Goeker M."/>
        </authorList>
    </citation>
    <scope>NUCLEOTIDE SEQUENCE [LARGE SCALE GENOMIC DNA]</scope>
    <source>
        <strain evidence="5 6">DSM 24179</strain>
    </source>
</reference>
<evidence type="ECO:0000313" key="5">
    <source>
        <dbReference type="EMBL" id="TCO09145.1"/>
    </source>
</evidence>
<comment type="pathway">
    <text evidence="1">Metabolic intermediate biosynthesis; chorismate biosynthesis; chorismate from D-erythrose 4-phosphate and phosphoenolpyruvate: step 4/7.</text>
</comment>
<dbReference type="OrthoDB" id="9792692at2"/>
<dbReference type="Gene3D" id="3.40.50.720">
    <property type="entry name" value="NAD(P)-binding Rossmann-like Domain"/>
    <property type="match status" value="1"/>
</dbReference>
<evidence type="ECO:0000259" key="4">
    <source>
        <dbReference type="Pfam" id="PF08501"/>
    </source>
</evidence>
<dbReference type="CDD" id="cd01065">
    <property type="entry name" value="NAD_bind_Shikimate_DH"/>
    <property type="match status" value="1"/>
</dbReference>
<accession>A0A4R2GN74</accession>
<dbReference type="GO" id="GO:0019632">
    <property type="term" value="P:shikimate metabolic process"/>
    <property type="evidence" value="ECO:0007669"/>
    <property type="project" value="TreeGrafter"/>
</dbReference>
<proteinExistence type="predicted"/>
<dbReference type="InterPro" id="IPR013708">
    <property type="entry name" value="Shikimate_DH-bd_N"/>
</dbReference>
<dbReference type="RefSeq" id="WP_132432954.1">
    <property type="nucleotide sequence ID" value="NZ_SLWK01000003.1"/>
</dbReference>
<dbReference type="SUPFAM" id="SSF51735">
    <property type="entry name" value="NAD(P)-binding Rossmann-fold domains"/>
    <property type="match status" value="1"/>
</dbReference>
<dbReference type="GO" id="GO:0009073">
    <property type="term" value="P:aromatic amino acid family biosynthetic process"/>
    <property type="evidence" value="ECO:0007669"/>
    <property type="project" value="UniProtKB-KW"/>
</dbReference>